<name>A0AAE3B9H1_RHOHA</name>
<organism evidence="1 2">
    <name type="scientific">Rhodococcus hoagii</name>
    <name type="common">Corynebacterium equii</name>
    <dbReference type="NCBI Taxonomy" id="43767"/>
    <lineage>
        <taxon>Bacteria</taxon>
        <taxon>Bacillati</taxon>
        <taxon>Actinomycetota</taxon>
        <taxon>Actinomycetes</taxon>
        <taxon>Mycobacteriales</taxon>
        <taxon>Nocardiaceae</taxon>
        <taxon>Prescottella</taxon>
    </lineage>
</organism>
<dbReference type="Proteomes" id="UP000706122">
    <property type="component" value="Unassembled WGS sequence"/>
</dbReference>
<dbReference type="AlphaFoldDB" id="A0AAE3B9H1"/>
<protein>
    <submittedName>
        <fullName evidence="1">Uncharacterized protein</fullName>
    </submittedName>
</protein>
<gene>
    <name evidence="1" type="ORF">GS551_05315</name>
</gene>
<evidence type="ECO:0000313" key="2">
    <source>
        <dbReference type="Proteomes" id="UP000706122"/>
    </source>
</evidence>
<comment type="caution">
    <text evidence="1">The sequence shown here is derived from an EMBL/GenBank/DDBJ whole genome shotgun (WGS) entry which is preliminary data.</text>
</comment>
<evidence type="ECO:0000313" key="1">
    <source>
        <dbReference type="EMBL" id="MBM4713622.1"/>
    </source>
</evidence>
<dbReference type="EMBL" id="WUYC01000001">
    <property type="protein sequence ID" value="MBM4713622.1"/>
    <property type="molecule type" value="Genomic_DNA"/>
</dbReference>
<proteinExistence type="predicted"/>
<reference evidence="1" key="1">
    <citation type="submission" date="2019-11" db="EMBL/GenBank/DDBJ databases">
        <title>Spread of Macrolides and rifampicin resistant Rhodococcus equi in clinical isolates in the USA.</title>
        <authorList>
            <person name="Alvarez-Narvaez S."/>
            <person name="Huber L."/>
            <person name="Cohen N.D."/>
            <person name="Slovis N."/>
            <person name="Greiter M."/>
            <person name="Giguere S."/>
            <person name="Hart K."/>
        </authorList>
    </citation>
    <scope>NUCLEOTIDE SEQUENCE</scope>
    <source>
        <strain evidence="1">Lh_5</strain>
    </source>
</reference>
<sequence>MSADDEMYGCGYEYDHTLDEVGRENDGTAVYVCRECGAEIWDEEDEDEGGCP</sequence>
<accession>A0AAE3B9H1</accession>